<protein>
    <submittedName>
        <fullName evidence="3">Triacylglycerol lipase</fullName>
    </submittedName>
</protein>
<dbReference type="RefSeq" id="WP_120371084.1">
    <property type="nucleotide sequence ID" value="NZ_BKYM01000013.1"/>
</dbReference>
<reference evidence="3 4" key="1">
    <citation type="submission" date="2018-09" db="EMBL/GenBank/DDBJ databases">
        <title>The draft genome of Acinetobacter spp. strains.</title>
        <authorList>
            <person name="Qin J."/>
            <person name="Feng Y."/>
            <person name="Zong Z."/>
        </authorList>
    </citation>
    <scope>NUCLEOTIDE SEQUENCE [LARGE SCALE GENOMIC DNA]</scope>
    <source>
        <strain evidence="3 4">WCHAc060096</strain>
    </source>
</reference>
<sequence length="320" mass="34233">MRSRLFIAGLLSCLAIQSSFAAEGLQSAETKNVISDYAKTKYPLVFVHGMFGFNRLGSAEFGLDYWYQVLPDLAKNGATAYATQVSPLESTEVRGEQLLQQVEEVVALTGKNKVNLIGHSHGGPTARYIAGVRPDLVSSVTSVAGTNFGSPVADLVQNVPLLNTALAAAVDALVSPIISYAQLRSKLPSDFKASIHSLSAQGAADFNAKFPLGLPTKACQDGPANANGIAFYSWTGAAQTTNLLDPDTLLTSMGYVAFGGQKNDGLVSQCSSRLGKTIRDDYYHNHFDEVNQVLGLRSVFSADPVSLYRQHANRLKLQGL</sequence>
<evidence type="ECO:0000259" key="2">
    <source>
        <dbReference type="Pfam" id="PF00561"/>
    </source>
</evidence>
<dbReference type="Pfam" id="PF00561">
    <property type="entry name" value="Abhydrolase_1"/>
    <property type="match status" value="1"/>
</dbReference>
<dbReference type="InterPro" id="IPR000073">
    <property type="entry name" value="AB_hydrolase_1"/>
</dbReference>
<dbReference type="InterPro" id="IPR029058">
    <property type="entry name" value="AB_hydrolase_fold"/>
</dbReference>
<feature type="chain" id="PRO_5017192501" evidence="1">
    <location>
        <begin position="22"/>
        <end position="320"/>
    </location>
</feature>
<dbReference type="Gene3D" id="3.40.50.1820">
    <property type="entry name" value="alpha/beta hydrolase"/>
    <property type="match status" value="1"/>
</dbReference>
<organism evidence="3 4">
    <name type="scientific">Acinetobacter guerrae</name>
    <dbReference type="NCBI Taxonomy" id="1843371"/>
    <lineage>
        <taxon>Bacteria</taxon>
        <taxon>Pseudomonadati</taxon>
        <taxon>Pseudomonadota</taxon>
        <taxon>Gammaproteobacteria</taxon>
        <taxon>Moraxellales</taxon>
        <taxon>Moraxellaceae</taxon>
        <taxon>Acinetobacter</taxon>
    </lineage>
</organism>
<gene>
    <name evidence="3" type="ORF">D7V21_14040</name>
</gene>
<dbReference type="EMBL" id="RAXU01000021">
    <property type="protein sequence ID" value="RKG31361.1"/>
    <property type="molecule type" value="Genomic_DNA"/>
</dbReference>
<feature type="domain" description="AB hydrolase-1" evidence="2">
    <location>
        <begin position="42"/>
        <end position="150"/>
    </location>
</feature>
<name>A0A3A8ER54_9GAMM</name>
<dbReference type="AlphaFoldDB" id="A0A3A8ER54"/>
<evidence type="ECO:0000256" key="1">
    <source>
        <dbReference type="SAM" id="SignalP"/>
    </source>
</evidence>
<evidence type="ECO:0000313" key="4">
    <source>
        <dbReference type="Proteomes" id="UP000269001"/>
    </source>
</evidence>
<dbReference type="OrthoDB" id="2004167at2"/>
<evidence type="ECO:0000313" key="3">
    <source>
        <dbReference type="EMBL" id="RKG31361.1"/>
    </source>
</evidence>
<proteinExistence type="predicted"/>
<comment type="caution">
    <text evidence="3">The sequence shown here is derived from an EMBL/GenBank/DDBJ whole genome shotgun (WGS) entry which is preliminary data.</text>
</comment>
<dbReference type="SUPFAM" id="SSF53474">
    <property type="entry name" value="alpha/beta-Hydrolases"/>
    <property type="match status" value="1"/>
</dbReference>
<keyword evidence="4" id="KW-1185">Reference proteome</keyword>
<dbReference type="Proteomes" id="UP000269001">
    <property type="component" value="Unassembled WGS sequence"/>
</dbReference>
<feature type="signal peptide" evidence="1">
    <location>
        <begin position="1"/>
        <end position="21"/>
    </location>
</feature>
<accession>A0A3A8ER54</accession>
<keyword evidence="1" id="KW-0732">Signal</keyword>